<keyword evidence="2" id="KW-1185">Reference proteome</keyword>
<sequence>MGDYNVAFQVLKMGQEDAIRSSTQLLRQKAPLGSSYKTEVAPAVAEEDYHNHMWPQFHPMAANTFE</sequence>
<dbReference type="AlphaFoldDB" id="A0A8S0Q574"/>
<accession>A0A8S0Q574</accession>
<comment type="caution">
    <text evidence="1">The sequence shown here is derived from an EMBL/GenBank/DDBJ whole genome shotgun (WGS) entry which is preliminary data.</text>
</comment>
<organism evidence="1 2">
    <name type="scientific">Olea europaea subsp. europaea</name>
    <dbReference type="NCBI Taxonomy" id="158383"/>
    <lineage>
        <taxon>Eukaryota</taxon>
        <taxon>Viridiplantae</taxon>
        <taxon>Streptophyta</taxon>
        <taxon>Embryophyta</taxon>
        <taxon>Tracheophyta</taxon>
        <taxon>Spermatophyta</taxon>
        <taxon>Magnoliopsida</taxon>
        <taxon>eudicotyledons</taxon>
        <taxon>Gunneridae</taxon>
        <taxon>Pentapetalae</taxon>
        <taxon>asterids</taxon>
        <taxon>lamiids</taxon>
        <taxon>Lamiales</taxon>
        <taxon>Oleaceae</taxon>
        <taxon>Oleeae</taxon>
        <taxon>Olea</taxon>
    </lineage>
</organism>
<gene>
    <name evidence="1" type="ORF">OLEA9_A066188</name>
</gene>
<evidence type="ECO:0000313" key="1">
    <source>
        <dbReference type="EMBL" id="CAA2962104.1"/>
    </source>
</evidence>
<reference evidence="1 2" key="1">
    <citation type="submission" date="2019-12" db="EMBL/GenBank/DDBJ databases">
        <authorList>
            <person name="Alioto T."/>
            <person name="Alioto T."/>
            <person name="Gomez Garrido J."/>
        </authorList>
    </citation>
    <scope>NUCLEOTIDE SEQUENCE [LARGE SCALE GENOMIC DNA]</scope>
</reference>
<evidence type="ECO:0000313" key="2">
    <source>
        <dbReference type="Proteomes" id="UP000594638"/>
    </source>
</evidence>
<name>A0A8S0Q574_OLEEU</name>
<protein>
    <submittedName>
        <fullName evidence="1">Uncharacterized protein</fullName>
    </submittedName>
</protein>
<proteinExistence type="predicted"/>
<dbReference type="EMBL" id="CACTIH010000735">
    <property type="protein sequence ID" value="CAA2962104.1"/>
    <property type="molecule type" value="Genomic_DNA"/>
</dbReference>
<dbReference type="Proteomes" id="UP000594638">
    <property type="component" value="Unassembled WGS sequence"/>
</dbReference>
<dbReference type="Gramene" id="OE9A066188T1">
    <property type="protein sequence ID" value="OE9A066188C1"/>
    <property type="gene ID" value="OE9A066188"/>
</dbReference>